<dbReference type="Proteomes" id="UP000061432">
    <property type="component" value="Chromosome"/>
</dbReference>
<dbReference type="KEGG" id="maqu:Maq22A_c02475"/>
<gene>
    <name evidence="2" type="ORF">Maq22A_c02475</name>
</gene>
<keyword evidence="1" id="KW-0175">Coiled coil</keyword>
<feature type="coiled-coil region" evidence="1">
    <location>
        <begin position="90"/>
        <end position="159"/>
    </location>
</feature>
<dbReference type="STRING" id="270351.Maq22A_c02475"/>
<dbReference type="RefSeq" id="WP_060845561.1">
    <property type="nucleotide sequence ID" value="NZ_AP014704.1"/>
</dbReference>
<sequence>MDQTNRTWGYRPTGEAKIFDLALGAPLPEGWEASPACITDPALATAEALTAAAEGRPYAAPLEAAPIATSHPLAELEASVAEIERLKAIIAAGTEENARLVAEIEQAEADLDLTAKDIIALRASLEQAQRDGGFAAEERDAAKADLDALGQELARVRADLDTATAPKPAAKAGK</sequence>
<evidence type="ECO:0000256" key="1">
    <source>
        <dbReference type="SAM" id="Coils"/>
    </source>
</evidence>
<reference evidence="2 3" key="1">
    <citation type="journal article" date="2015" name="Genome Announc.">
        <title>Complete Genome Sequence of Methylobacterium aquaticum Strain 22A, Isolated from Racomitrium japonicum Moss.</title>
        <authorList>
            <person name="Tani A."/>
            <person name="Ogura Y."/>
            <person name="Hayashi T."/>
            <person name="Kimbara K."/>
        </authorList>
    </citation>
    <scope>NUCLEOTIDE SEQUENCE [LARGE SCALE GENOMIC DNA]</scope>
    <source>
        <strain evidence="2 3">MA-22A</strain>
    </source>
</reference>
<organism evidence="2 3">
    <name type="scientific">Methylobacterium aquaticum</name>
    <dbReference type="NCBI Taxonomy" id="270351"/>
    <lineage>
        <taxon>Bacteria</taxon>
        <taxon>Pseudomonadati</taxon>
        <taxon>Pseudomonadota</taxon>
        <taxon>Alphaproteobacteria</taxon>
        <taxon>Hyphomicrobiales</taxon>
        <taxon>Methylobacteriaceae</taxon>
        <taxon>Methylobacterium</taxon>
    </lineage>
</organism>
<dbReference type="OrthoDB" id="8006166at2"/>
<evidence type="ECO:0000313" key="2">
    <source>
        <dbReference type="EMBL" id="BAQ43972.1"/>
    </source>
</evidence>
<dbReference type="EMBL" id="AP014704">
    <property type="protein sequence ID" value="BAQ43972.1"/>
    <property type="molecule type" value="Genomic_DNA"/>
</dbReference>
<accession>A0A0C6FAX9</accession>
<evidence type="ECO:0000313" key="3">
    <source>
        <dbReference type="Proteomes" id="UP000061432"/>
    </source>
</evidence>
<name>A0A0C6FAX9_9HYPH</name>
<dbReference type="AlphaFoldDB" id="A0A0C6FAX9"/>
<protein>
    <submittedName>
        <fullName evidence="2">Chromosome segregation ATPases</fullName>
    </submittedName>
</protein>
<dbReference type="PATRIC" id="fig|270351.10.peg.496"/>
<reference evidence="3" key="2">
    <citation type="submission" date="2015-01" db="EMBL/GenBank/DDBJ databases">
        <title>Complete genome sequence of Methylobacterium aquaticum strain 22A.</title>
        <authorList>
            <person name="Tani A."/>
            <person name="Ogura Y."/>
            <person name="Hayashi T."/>
        </authorList>
    </citation>
    <scope>NUCLEOTIDE SEQUENCE [LARGE SCALE GENOMIC DNA]</scope>
    <source>
        <strain evidence="3">MA-22A</strain>
    </source>
</reference>
<proteinExistence type="predicted"/>